<sequence>MAADTIPRNKTFKDVIRNFGPAWFSVNMGIGAMSTLFHAYPYGSNLLGMKFTSLGFLLFNITSLLVFLSLTIARYTLWPDIWHLMLRHPAKSMFTGTFPMGLATILSASVQLVNQDFNVGGKALLYTLWGLWWMDSALSVVCCWGILHMMKTTQNHTLDAMSAVWLLPGATVIVAASVGVSLFMLCVGLTMAFMILTVYLLRLILHDIPSGAGALSVFLPLGPMGQGGFAVLLMGQYFRDFVGTTDGANGESDFLGQPDTARIVYIACVCLAFCLWSLATMWAVWAVMGIQQALRAKIEFKIGAWGLIFPNGVYANLSIALADTLDSPFFRVYGAVYGAGVILLWACIAARTLVAVYSKEIFEAPCLEEMDLGKAVIEEHGSEPKPSSTTTPPVQ</sequence>
<feature type="transmembrane region" description="Helical" evidence="8">
    <location>
        <begin position="302"/>
        <end position="322"/>
    </location>
</feature>
<evidence type="ECO:0008006" key="11">
    <source>
        <dbReference type="Google" id="ProtNLM"/>
    </source>
</evidence>
<proteinExistence type="inferred from homology"/>
<dbReference type="Gene3D" id="1.50.10.150">
    <property type="entry name" value="Voltage-dependent anion channel"/>
    <property type="match status" value="1"/>
</dbReference>
<feature type="transmembrane region" description="Helical" evidence="8">
    <location>
        <begin position="54"/>
        <end position="73"/>
    </location>
</feature>
<dbReference type="InterPro" id="IPR004695">
    <property type="entry name" value="SLAC1/Mae1/Ssu1/TehA"/>
</dbReference>
<feature type="transmembrane region" description="Helical" evidence="8">
    <location>
        <begin position="263"/>
        <end position="290"/>
    </location>
</feature>
<protein>
    <recommendedName>
        <fullName evidence="11">C4-dicarboxylate transporter/malic acid transport protein</fullName>
    </recommendedName>
</protein>
<evidence type="ECO:0000256" key="5">
    <source>
        <dbReference type="ARBA" id="ARBA00022692"/>
    </source>
</evidence>
<evidence type="ECO:0000256" key="2">
    <source>
        <dbReference type="ARBA" id="ARBA00008566"/>
    </source>
</evidence>
<comment type="subcellular location">
    <subcellularLocation>
        <location evidence="1">Cell membrane</location>
        <topology evidence="1">Multi-pass membrane protein</topology>
    </subcellularLocation>
</comment>
<dbReference type="Proteomes" id="UP000054007">
    <property type="component" value="Unassembled WGS sequence"/>
</dbReference>
<evidence type="ECO:0000256" key="1">
    <source>
        <dbReference type="ARBA" id="ARBA00004651"/>
    </source>
</evidence>
<evidence type="ECO:0000313" key="9">
    <source>
        <dbReference type="EMBL" id="KIY64070.1"/>
    </source>
</evidence>
<evidence type="ECO:0000313" key="10">
    <source>
        <dbReference type="Proteomes" id="UP000054007"/>
    </source>
</evidence>
<dbReference type="EMBL" id="KN880656">
    <property type="protein sequence ID" value="KIY64070.1"/>
    <property type="molecule type" value="Genomic_DNA"/>
</dbReference>
<evidence type="ECO:0000256" key="8">
    <source>
        <dbReference type="SAM" id="Phobius"/>
    </source>
</evidence>
<evidence type="ECO:0000256" key="3">
    <source>
        <dbReference type="ARBA" id="ARBA00022448"/>
    </source>
</evidence>
<organism evidence="9 10">
    <name type="scientific">Cylindrobasidium torrendii FP15055 ss-10</name>
    <dbReference type="NCBI Taxonomy" id="1314674"/>
    <lineage>
        <taxon>Eukaryota</taxon>
        <taxon>Fungi</taxon>
        <taxon>Dikarya</taxon>
        <taxon>Basidiomycota</taxon>
        <taxon>Agaricomycotina</taxon>
        <taxon>Agaricomycetes</taxon>
        <taxon>Agaricomycetidae</taxon>
        <taxon>Agaricales</taxon>
        <taxon>Marasmiineae</taxon>
        <taxon>Physalacriaceae</taxon>
        <taxon>Cylindrobasidium</taxon>
    </lineage>
</organism>
<keyword evidence="7 8" id="KW-0472">Membrane</keyword>
<dbReference type="InterPro" id="IPR038665">
    <property type="entry name" value="Voltage-dep_anion_channel_sf"/>
</dbReference>
<evidence type="ECO:0000256" key="4">
    <source>
        <dbReference type="ARBA" id="ARBA00022475"/>
    </source>
</evidence>
<keyword evidence="10" id="KW-1185">Reference proteome</keyword>
<dbReference type="GO" id="GO:0005886">
    <property type="term" value="C:plasma membrane"/>
    <property type="evidence" value="ECO:0007669"/>
    <property type="project" value="UniProtKB-SubCell"/>
</dbReference>
<feature type="transmembrane region" description="Helical" evidence="8">
    <location>
        <begin position="182"/>
        <end position="205"/>
    </location>
</feature>
<dbReference type="CDD" id="cd09318">
    <property type="entry name" value="TDT_SSU1"/>
    <property type="match status" value="1"/>
</dbReference>
<dbReference type="PANTHER" id="PTHR31686:SF3">
    <property type="entry name" value="ACID TRANSPORT PROTEIN, PUTATIVE (AFU_ORTHOLOGUE AFUA_4G09410)-RELATED"/>
    <property type="match status" value="1"/>
</dbReference>
<evidence type="ECO:0000256" key="7">
    <source>
        <dbReference type="ARBA" id="ARBA00023136"/>
    </source>
</evidence>
<feature type="transmembrane region" description="Helical" evidence="8">
    <location>
        <begin position="334"/>
        <end position="354"/>
    </location>
</feature>
<gene>
    <name evidence="9" type="ORF">CYLTODRAFT_457565</name>
</gene>
<keyword evidence="4" id="KW-1003">Cell membrane</keyword>
<dbReference type="AlphaFoldDB" id="A0A0D7B1I7"/>
<reference evidence="9 10" key="1">
    <citation type="journal article" date="2015" name="Fungal Genet. Biol.">
        <title>Evolution of novel wood decay mechanisms in Agaricales revealed by the genome sequences of Fistulina hepatica and Cylindrobasidium torrendii.</title>
        <authorList>
            <person name="Floudas D."/>
            <person name="Held B.W."/>
            <person name="Riley R."/>
            <person name="Nagy L.G."/>
            <person name="Koehler G."/>
            <person name="Ransdell A.S."/>
            <person name="Younus H."/>
            <person name="Chow J."/>
            <person name="Chiniquy J."/>
            <person name="Lipzen A."/>
            <person name="Tritt A."/>
            <person name="Sun H."/>
            <person name="Haridas S."/>
            <person name="LaButti K."/>
            <person name="Ohm R.A."/>
            <person name="Kues U."/>
            <person name="Blanchette R.A."/>
            <person name="Grigoriev I.V."/>
            <person name="Minto R.E."/>
            <person name="Hibbett D.S."/>
        </authorList>
    </citation>
    <scope>NUCLEOTIDE SEQUENCE [LARGE SCALE GENOMIC DNA]</scope>
    <source>
        <strain evidence="9 10">FP15055 ss-10</strain>
    </source>
</reference>
<name>A0A0D7B1I7_9AGAR</name>
<keyword evidence="6 8" id="KW-1133">Transmembrane helix</keyword>
<feature type="transmembrane region" description="Helical" evidence="8">
    <location>
        <begin position="21"/>
        <end position="42"/>
    </location>
</feature>
<feature type="transmembrane region" description="Helical" evidence="8">
    <location>
        <begin position="125"/>
        <end position="146"/>
    </location>
</feature>
<feature type="transmembrane region" description="Helical" evidence="8">
    <location>
        <begin position="158"/>
        <end position="176"/>
    </location>
</feature>
<keyword evidence="5 8" id="KW-0812">Transmembrane</keyword>
<evidence type="ECO:0000256" key="6">
    <source>
        <dbReference type="ARBA" id="ARBA00022989"/>
    </source>
</evidence>
<dbReference type="GO" id="GO:0000319">
    <property type="term" value="F:sulfite transmembrane transporter activity"/>
    <property type="evidence" value="ECO:0007669"/>
    <property type="project" value="TreeGrafter"/>
</dbReference>
<comment type="similarity">
    <text evidence="2">Belongs to the tellurite-resistance/dicarboxylate transporter (TDT) family.</text>
</comment>
<dbReference type="InterPro" id="IPR051629">
    <property type="entry name" value="Sulfite_efflux_TDT"/>
</dbReference>
<dbReference type="Pfam" id="PF03595">
    <property type="entry name" value="SLAC1"/>
    <property type="match status" value="1"/>
</dbReference>
<dbReference type="PANTHER" id="PTHR31686">
    <property type="match status" value="1"/>
</dbReference>
<keyword evidence="3" id="KW-0813">Transport</keyword>
<accession>A0A0D7B1I7</accession>
<dbReference type="OrthoDB" id="1099at2759"/>
<feature type="transmembrane region" description="Helical" evidence="8">
    <location>
        <begin position="217"/>
        <end position="238"/>
    </location>
</feature>
<feature type="transmembrane region" description="Helical" evidence="8">
    <location>
        <begin position="94"/>
        <end position="113"/>
    </location>
</feature>